<evidence type="ECO:0000313" key="1">
    <source>
        <dbReference type="EMBL" id="KAJ1924097.1"/>
    </source>
</evidence>
<organism evidence="1 2">
    <name type="scientific">Tieghemiomyces parasiticus</name>
    <dbReference type="NCBI Taxonomy" id="78921"/>
    <lineage>
        <taxon>Eukaryota</taxon>
        <taxon>Fungi</taxon>
        <taxon>Fungi incertae sedis</taxon>
        <taxon>Zoopagomycota</taxon>
        <taxon>Kickxellomycotina</taxon>
        <taxon>Dimargaritomycetes</taxon>
        <taxon>Dimargaritales</taxon>
        <taxon>Dimargaritaceae</taxon>
        <taxon>Tieghemiomyces</taxon>
    </lineage>
</organism>
<comment type="caution">
    <text evidence="1">The sequence shown here is derived from an EMBL/GenBank/DDBJ whole genome shotgun (WGS) entry which is preliminary data.</text>
</comment>
<protein>
    <submittedName>
        <fullName evidence="1">Uncharacterized protein</fullName>
    </submittedName>
</protein>
<name>A0A9W8ABR8_9FUNG</name>
<accession>A0A9W8ABR8</accession>
<sequence length="364" mass="41895">MDPGRPWLLRDEVCTSYSERSEAEIETDEIILGTGHPDTLAGNTAAIGATWNWLKVEQNAKGLEPLKDQPSNEMLKQESLRVQDHLTLCDTYFDEVYHEDDILMLKEYTSGNRKAFLPKAIRDFHPELRWINQAACKINFRDITYKGATTNQALIAGDIDVLNKLRDFLTSPPGTYRVVNMLYQGLLVPTQHLQFIDMFDGPVSNEEILGELVGRELDPTPEHYYVEAQKRPEWQTFDNIGHSFKYEFKDVFNWSVVVALTALGRLDKLKLFMSMDKSFDSMDTQATISTDVSIAIIVADHLNKRDILEYVLDWHFSIYKKCNACQLSRIHQYLRWKPRTNQLRNLVLQCKEPVSDGPLLAANF</sequence>
<dbReference type="EMBL" id="JANBPT010000293">
    <property type="protein sequence ID" value="KAJ1924097.1"/>
    <property type="molecule type" value="Genomic_DNA"/>
</dbReference>
<evidence type="ECO:0000313" key="2">
    <source>
        <dbReference type="Proteomes" id="UP001150569"/>
    </source>
</evidence>
<keyword evidence="2" id="KW-1185">Reference proteome</keyword>
<dbReference type="Proteomes" id="UP001150569">
    <property type="component" value="Unassembled WGS sequence"/>
</dbReference>
<reference evidence="1" key="1">
    <citation type="submission" date="2022-07" db="EMBL/GenBank/DDBJ databases">
        <title>Phylogenomic reconstructions and comparative analyses of Kickxellomycotina fungi.</title>
        <authorList>
            <person name="Reynolds N.K."/>
            <person name="Stajich J.E."/>
            <person name="Barry K."/>
            <person name="Grigoriev I.V."/>
            <person name="Crous P."/>
            <person name="Smith M.E."/>
        </authorList>
    </citation>
    <scope>NUCLEOTIDE SEQUENCE</scope>
    <source>
        <strain evidence="1">RSA 861</strain>
    </source>
</reference>
<dbReference type="AlphaFoldDB" id="A0A9W8ABR8"/>
<proteinExistence type="predicted"/>
<gene>
    <name evidence="1" type="ORF">IWQ60_005450</name>
</gene>